<evidence type="ECO:0000313" key="2">
    <source>
        <dbReference type="Proteomes" id="UP000465112"/>
    </source>
</evidence>
<name>A0A6A5ESD2_PERFL</name>
<sequence>MWFLVRCDEGKCMLCGGGSVIDIYRQLHNLHAYITLTLFQYNNAGMGGKNTKPEEPPLFNKPWREINWRDNQSALQYVKDYRPQTDGQLLRILLHGPVGAGKSSFINCVQSVLRGRMYAHALADNTTHDCFTKRYRTFKIQNERPDTFYPFVFNDIMGLDKDIYKGVHVDDVKLAMMGKVKEGYRFNPESMMLDDPFYNEHPTNNDKVHVLVCVVDANKLSFISDEAVEKIRTIRIEASKLNIPQVAILTKIDEVCPELNEDLKNIYMVKSLKAKMEEISAKVGIPMNCIFPVKNYDSEIDLNNDIDSLILSAMKHIINLGDDCINFIKSMGAEHSRFGAALAPPILSKPWREINWRDNQSALQYVKDYRPQTDGQHLRILLHGPAGAGKSSFINSVQSILHGRMYAHALVDNTSHDCFTKRYTTYKIKKGPATFYSFVFNDIMGLDPIKGVPVNDVKLAMMGHVKEDYRFNPETMLSDNDQFYNKYPTENDKVHVLVCVIDANTVPQMNEKTVEKIRDIRIEARKLRIPQVAILTKIDEVCPEIKDDLQNVYKMKYVKEKMEEFSAKVGIPMNCIFPVKNYDEEIDLNSDVDTLILSSIKHIINFGDDCINFDKDQSEG</sequence>
<reference evidence="1 2" key="1">
    <citation type="submission" date="2019-06" db="EMBL/GenBank/DDBJ databases">
        <title>A chromosome-scale genome assembly of the European perch, Perca fluviatilis.</title>
        <authorList>
            <person name="Roques C."/>
            <person name="Zahm M."/>
            <person name="Cabau C."/>
            <person name="Klopp C."/>
            <person name="Bouchez O."/>
            <person name="Donnadieu C."/>
            <person name="Kuhl H."/>
            <person name="Gislard M."/>
            <person name="Guendouz S."/>
            <person name="Journot L."/>
            <person name="Haffray P."/>
            <person name="Bestin A."/>
            <person name="Morvezen R."/>
            <person name="Feron R."/>
            <person name="Wen M."/>
            <person name="Jouanno E."/>
            <person name="Herpin A."/>
            <person name="Schartl M."/>
            <person name="Postlethwait J."/>
            <person name="Schaerlinger B."/>
            <person name="Chardard D."/>
            <person name="Lecocq T."/>
            <person name="Poncet C."/>
            <person name="Jaffrelo L."/>
            <person name="Lampietro C."/>
            <person name="Guiguen Y."/>
        </authorList>
    </citation>
    <scope>NUCLEOTIDE SEQUENCE [LARGE SCALE GENOMIC DNA]</scope>
    <source>
        <tissue evidence="1">Blood</tissue>
    </source>
</reference>
<comment type="caution">
    <text evidence="1">The sequence shown here is derived from an EMBL/GenBank/DDBJ whole genome shotgun (WGS) entry which is preliminary data.</text>
</comment>
<dbReference type="AlphaFoldDB" id="A0A6A5ESD2"/>
<protein>
    <recommendedName>
        <fullName evidence="3">G domain-containing protein</fullName>
    </recommendedName>
</protein>
<dbReference type="GO" id="GO:0006955">
    <property type="term" value="P:immune response"/>
    <property type="evidence" value="ECO:0007669"/>
    <property type="project" value="TreeGrafter"/>
</dbReference>
<dbReference type="Proteomes" id="UP000465112">
    <property type="component" value="Unassembled WGS sequence"/>
</dbReference>
<dbReference type="Gene3D" id="3.40.50.300">
    <property type="entry name" value="P-loop containing nucleotide triphosphate hydrolases"/>
    <property type="match status" value="2"/>
</dbReference>
<organism evidence="1 2">
    <name type="scientific">Perca fluviatilis</name>
    <name type="common">European perch</name>
    <dbReference type="NCBI Taxonomy" id="8168"/>
    <lineage>
        <taxon>Eukaryota</taxon>
        <taxon>Metazoa</taxon>
        <taxon>Chordata</taxon>
        <taxon>Craniata</taxon>
        <taxon>Vertebrata</taxon>
        <taxon>Euteleostomi</taxon>
        <taxon>Actinopterygii</taxon>
        <taxon>Neopterygii</taxon>
        <taxon>Teleostei</taxon>
        <taxon>Neoteleostei</taxon>
        <taxon>Acanthomorphata</taxon>
        <taxon>Eupercaria</taxon>
        <taxon>Perciformes</taxon>
        <taxon>Percoidei</taxon>
        <taxon>Percidae</taxon>
        <taxon>Percinae</taxon>
        <taxon>Perca</taxon>
    </lineage>
</organism>
<dbReference type="CDD" id="cd00882">
    <property type="entry name" value="Ras_like_GTPase"/>
    <property type="match status" value="1"/>
</dbReference>
<dbReference type="InterPro" id="IPR027417">
    <property type="entry name" value="P-loop_NTPase"/>
</dbReference>
<proteinExistence type="predicted"/>
<dbReference type="OrthoDB" id="25620at2759"/>
<evidence type="ECO:0000313" key="1">
    <source>
        <dbReference type="EMBL" id="KAF1377032.1"/>
    </source>
</evidence>
<keyword evidence="2" id="KW-1185">Reference proteome</keyword>
<evidence type="ECO:0008006" key="3">
    <source>
        <dbReference type="Google" id="ProtNLM"/>
    </source>
</evidence>
<dbReference type="PANTHER" id="PTHR14241:SF1">
    <property type="entry name" value="INTERFERON-INDUCED PROTEIN 44-RELATED"/>
    <property type="match status" value="1"/>
</dbReference>
<dbReference type="EMBL" id="VHII01000018">
    <property type="protein sequence ID" value="KAF1377032.1"/>
    <property type="molecule type" value="Genomic_DNA"/>
</dbReference>
<accession>A0A6A5ESD2</accession>
<gene>
    <name evidence="1" type="ORF">PFLUV_G00217670</name>
</gene>
<dbReference type="SUPFAM" id="SSF52540">
    <property type="entry name" value="P-loop containing nucleoside triphosphate hydrolases"/>
    <property type="match status" value="2"/>
</dbReference>
<dbReference type="PANTHER" id="PTHR14241">
    <property type="entry name" value="INTERFERON-INDUCED PROTEIN 44"/>
    <property type="match status" value="1"/>
</dbReference>